<dbReference type="PROSITE" id="PS50294">
    <property type="entry name" value="WD_REPEATS_REGION"/>
    <property type="match status" value="5"/>
</dbReference>
<evidence type="ECO:0000256" key="2">
    <source>
        <dbReference type="ARBA" id="ARBA00009435"/>
    </source>
</evidence>
<comment type="subcellular location">
    <subcellularLocation>
        <location evidence="1">Nucleus</location>
    </subcellularLocation>
</comment>
<dbReference type="PANTHER" id="PTHR19879:SF1">
    <property type="entry name" value="CANNONBALL-RELATED"/>
    <property type="match status" value="1"/>
</dbReference>
<dbReference type="GO" id="GO:0016251">
    <property type="term" value="F:RNA polymerase II general transcription initiation factor activity"/>
    <property type="evidence" value="ECO:0007669"/>
    <property type="project" value="TreeGrafter"/>
</dbReference>
<dbReference type="GO" id="GO:0006367">
    <property type="term" value="P:transcription initiation at RNA polymerase II promoter"/>
    <property type="evidence" value="ECO:0007669"/>
    <property type="project" value="TreeGrafter"/>
</dbReference>
<keyword evidence="4" id="KW-0677">Repeat</keyword>
<evidence type="ECO:0000256" key="5">
    <source>
        <dbReference type="ARBA" id="ARBA00023015"/>
    </source>
</evidence>
<dbReference type="InterPro" id="IPR001680">
    <property type="entry name" value="WD40_rpt"/>
</dbReference>
<dbReference type="SUPFAM" id="SSF50978">
    <property type="entry name" value="WD40 repeat-like"/>
    <property type="match status" value="1"/>
</dbReference>
<dbReference type="Proteomes" id="UP001461498">
    <property type="component" value="Unassembled WGS sequence"/>
</dbReference>
<evidence type="ECO:0000313" key="11">
    <source>
        <dbReference type="EMBL" id="KAK9509515.1"/>
    </source>
</evidence>
<feature type="repeat" description="WD" evidence="8">
    <location>
        <begin position="591"/>
        <end position="625"/>
    </location>
</feature>
<keyword evidence="3 8" id="KW-0853">WD repeat</keyword>
<dbReference type="InterPro" id="IPR037264">
    <property type="entry name" value="TFIID_NTD2_sf"/>
</dbReference>
<evidence type="ECO:0000256" key="9">
    <source>
        <dbReference type="SAM" id="MobiDB-lite"/>
    </source>
</evidence>
<evidence type="ECO:0000256" key="3">
    <source>
        <dbReference type="ARBA" id="ARBA00022574"/>
    </source>
</evidence>
<dbReference type="Gene3D" id="1.25.40.500">
    <property type="entry name" value="TFIID subunit TAF5, NTD2 domain"/>
    <property type="match status" value="1"/>
</dbReference>
<dbReference type="PROSITE" id="PS00678">
    <property type="entry name" value="WD_REPEATS_1"/>
    <property type="match status" value="2"/>
</dbReference>
<dbReference type="InterPro" id="IPR019775">
    <property type="entry name" value="WD40_repeat_CS"/>
</dbReference>
<feature type="region of interest" description="Disordered" evidence="9">
    <location>
        <begin position="366"/>
        <end position="434"/>
    </location>
</feature>
<feature type="repeat" description="WD" evidence="8">
    <location>
        <begin position="626"/>
        <end position="667"/>
    </location>
</feature>
<dbReference type="Pfam" id="PF04494">
    <property type="entry name" value="TFIID_NTD2"/>
    <property type="match status" value="1"/>
</dbReference>
<feature type="compositionally biased region" description="Polar residues" evidence="9">
    <location>
        <begin position="400"/>
        <end position="410"/>
    </location>
</feature>
<feature type="repeat" description="WD" evidence="8">
    <location>
        <begin position="498"/>
        <end position="539"/>
    </location>
</feature>
<dbReference type="InterPro" id="IPR020472">
    <property type="entry name" value="WD40_PAC1"/>
</dbReference>
<dbReference type="Pfam" id="PF00400">
    <property type="entry name" value="WD40"/>
    <property type="match status" value="5"/>
</dbReference>
<dbReference type="GO" id="GO:0005669">
    <property type="term" value="C:transcription factor TFIID complex"/>
    <property type="evidence" value="ECO:0007669"/>
    <property type="project" value="TreeGrafter"/>
</dbReference>
<keyword evidence="5" id="KW-0805">Transcription regulation</keyword>
<dbReference type="InterPro" id="IPR015943">
    <property type="entry name" value="WD40/YVTN_repeat-like_dom_sf"/>
</dbReference>
<evidence type="ECO:0000256" key="8">
    <source>
        <dbReference type="PROSITE-ProRule" id="PRU00221"/>
    </source>
</evidence>
<feature type="compositionally biased region" description="Polar residues" evidence="9">
    <location>
        <begin position="421"/>
        <end position="434"/>
    </location>
</feature>
<keyword evidence="7" id="KW-0539">Nucleus</keyword>
<feature type="repeat" description="WD" evidence="8">
    <location>
        <begin position="456"/>
        <end position="490"/>
    </location>
</feature>
<organism evidence="11 12">
    <name type="scientific">Rhynocoris fuscipes</name>
    <dbReference type="NCBI Taxonomy" id="488301"/>
    <lineage>
        <taxon>Eukaryota</taxon>
        <taxon>Metazoa</taxon>
        <taxon>Ecdysozoa</taxon>
        <taxon>Arthropoda</taxon>
        <taxon>Hexapoda</taxon>
        <taxon>Insecta</taxon>
        <taxon>Pterygota</taxon>
        <taxon>Neoptera</taxon>
        <taxon>Paraneoptera</taxon>
        <taxon>Hemiptera</taxon>
        <taxon>Heteroptera</taxon>
        <taxon>Panheteroptera</taxon>
        <taxon>Cimicomorpha</taxon>
        <taxon>Reduviidae</taxon>
        <taxon>Harpactorinae</taxon>
        <taxon>Harpactorini</taxon>
        <taxon>Rhynocoris</taxon>
    </lineage>
</organism>
<evidence type="ECO:0000256" key="1">
    <source>
        <dbReference type="ARBA" id="ARBA00004123"/>
    </source>
</evidence>
<keyword evidence="12" id="KW-1185">Reference proteome</keyword>
<evidence type="ECO:0000256" key="7">
    <source>
        <dbReference type="ARBA" id="ARBA00023242"/>
    </source>
</evidence>
<dbReference type="Gene3D" id="2.130.10.10">
    <property type="entry name" value="YVTN repeat-like/Quinoprotein amine dehydrogenase"/>
    <property type="match status" value="2"/>
</dbReference>
<comment type="caution">
    <text evidence="11">The sequence shown here is derived from an EMBL/GenBank/DDBJ whole genome shotgun (WGS) entry which is preliminary data.</text>
</comment>
<dbReference type="AlphaFoldDB" id="A0AAW1DIJ6"/>
<evidence type="ECO:0000313" key="12">
    <source>
        <dbReference type="Proteomes" id="UP001461498"/>
    </source>
</evidence>
<feature type="region of interest" description="Disordered" evidence="9">
    <location>
        <begin position="200"/>
        <end position="231"/>
    </location>
</feature>
<dbReference type="CDD" id="cd00200">
    <property type="entry name" value="WD40"/>
    <property type="match status" value="1"/>
</dbReference>
<accession>A0AAW1DIJ6</accession>
<evidence type="ECO:0000256" key="6">
    <source>
        <dbReference type="ARBA" id="ARBA00023163"/>
    </source>
</evidence>
<evidence type="ECO:0000256" key="4">
    <source>
        <dbReference type="ARBA" id="ARBA00022737"/>
    </source>
</evidence>
<reference evidence="11 12" key="1">
    <citation type="submission" date="2022-12" db="EMBL/GenBank/DDBJ databases">
        <title>Chromosome-level genome assembly of true bugs.</title>
        <authorList>
            <person name="Ma L."/>
            <person name="Li H."/>
        </authorList>
    </citation>
    <scope>NUCLEOTIDE SEQUENCE [LARGE SCALE GENOMIC DNA]</scope>
    <source>
        <strain evidence="11">Lab_2022b</strain>
    </source>
</reference>
<dbReference type="PRINTS" id="PR00320">
    <property type="entry name" value="GPROTEINBRPT"/>
</dbReference>
<feature type="domain" description="TFIID subunit TAF5 NTD2" evidence="10">
    <location>
        <begin position="67"/>
        <end position="192"/>
    </location>
</feature>
<dbReference type="PROSITE" id="PS50082">
    <property type="entry name" value="WD_REPEATS_2"/>
    <property type="match status" value="5"/>
</dbReference>
<feature type="repeat" description="WD" evidence="8">
    <location>
        <begin position="540"/>
        <end position="581"/>
    </location>
</feature>
<dbReference type="InterPro" id="IPR036322">
    <property type="entry name" value="WD40_repeat_dom_sf"/>
</dbReference>
<feature type="compositionally biased region" description="Acidic residues" evidence="9">
    <location>
        <begin position="200"/>
        <end position="210"/>
    </location>
</feature>
<gene>
    <name evidence="11" type="ORF">O3M35_006818</name>
</gene>
<dbReference type="EMBL" id="JAPXFL010000003">
    <property type="protein sequence ID" value="KAK9509515.1"/>
    <property type="molecule type" value="Genomic_DNA"/>
</dbReference>
<dbReference type="SMART" id="SM00320">
    <property type="entry name" value="WD40"/>
    <property type="match status" value="6"/>
</dbReference>
<comment type="similarity">
    <text evidence="2">Belongs to the WD repeat TAF5 family.</text>
</comment>
<name>A0AAW1DIJ6_9HEMI</name>
<dbReference type="SUPFAM" id="SSF160897">
    <property type="entry name" value="Taf5 N-terminal domain-like"/>
    <property type="match status" value="1"/>
</dbReference>
<keyword evidence="6" id="KW-0804">Transcription</keyword>
<feature type="compositionally biased region" description="Basic and acidic residues" evidence="9">
    <location>
        <begin position="369"/>
        <end position="380"/>
    </location>
</feature>
<evidence type="ECO:0000259" key="10">
    <source>
        <dbReference type="Pfam" id="PF04494"/>
    </source>
</evidence>
<dbReference type="InterPro" id="IPR007582">
    <property type="entry name" value="TFIID_NTD2"/>
</dbReference>
<dbReference type="PANTHER" id="PTHR19879">
    <property type="entry name" value="TRANSCRIPTION INITIATION FACTOR TFIID"/>
    <property type="match status" value="1"/>
</dbReference>
<proteinExistence type="inferred from homology"/>
<sequence length="702" mass="78337">MDLDKIQEISEKAVSYFRNRRYIVGDVYLNRDTQVSRSEARLLDAVDFSASDLNPITSLASVAYDLSQAEQQFNALKTWITETLEDKAQTELTPALMPILCHIYLDCLRILPKQDCINFFMQSSVNLITEEWYPYVEQLLNIPSANDFSSHPLVKAFRESKFKLKLINETLVILRKFLISKDLYIIIAILQRWFEFEDDEEEEESDEDNSESNRNEEEGADSSEDESPLRTVPPQYAKQLEELMKEITAKRLQSTPPPPLLLYTAFRTEGIVCGRLSESHCLAATGDKRSEVRIWGIGENRMNPKFHDSYFQSVPLGEIDSDTDSECSGEAFDLTSDELQDLAESQFSSCAPSTSRAQEDTTQVIVDKPVIEEKCGKEESNDSGSEESSDAEREFIFASLGSSSKTSPTANPKIDIEEQRQTISPPSGYTNDQESVYNVETGDTIGFNSVQQMWPLHGHSDAVYDVAFVPNNDYLLSVSFDTTMRLWNLSDFSCPVVYRGHSSPVWSVAVSSLANYVATASSDKTAKLWCLDRTYPVRVMAGHLQAVTCVAFHPNGTYMATGSPDRTVRLWSITDGSMVRCMGGITDMGSVETLAFSPNGQYVASAGEDQCVWIWDLASGNYILKLTGHTCRIVAIDWSNDGSTVSAASLDGTILLWAIDNKEACSGNVQPKKYETGCAYLLSLEYSRNNGLLAFGLKEKVS</sequence>
<protein>
    <recommendedName>
        <fullName evidence="10">TFIID subunit TAF5 NTD2 domain-containing protein</fullName>
    </recommendedName>
</protein>